<dbReference type="AlphaFoldDB" id="A0ABD0Y4B6"/>
<name>A0ABD0Y4B6_UMBPY</name>
<dbReference type="PANTHER" id="PTHR46599">
    <property type="entry name" value="PIGGYBAC TRANSPOSABLE ELEMENT-DERIVED PROTEIN 4"/>
    <property type="match status" value="1"/>
</dbReference>
<evidence type="ECO:0000256" key="1">
    <source>
        <dbReference type="SAM" id="MobiDB-lite"/>
    </source>
</evidence>
<evidence type="ECO:0000313" key="4">
    <source>
        <dbReference type="EMBL" id="KAL1020716.1"/>
    </source>
</evidence>
<protein>
    <recommendedName>
        <fullName evidence="3">PiggyBac transposable element-derived protein domain-containing protein</fullName>
    </recommendedName>
</protein>
<feature type="region of interest" description="Disordered" evidence="1">
    <location>
        <begin position="1"/>
        <end position="23"/>
    </location>
</feature>
<dbReference type="InterPro" id="IPR009079">
    <property type="entry name" value="4_helix_cytokine-like_core"/>
</dbReference>
<dbReference type="Pfam" id="PF13843">
    <property type="entry name" value="DDE_Tnp_1_7"/>
    <property type="match status" value="1"/>
</dbReference>
<feature type="domain" description="PiggyBac transposable element-derived protein" evidence="3">
    <location>
        <begin position="2"/>
        <end position="117"/>
    </location>
</feature>
<organism evidence="4 5">
    <name type="scientific">Umbra pygmaea</name>
    <name type="common">Eastern mudminnow</name>
    <dbReference type="NCBI Taxonomy" id="75934"/>
    <lineage>
        <taxon>Eukaryota</taxon>
        <taxon>Metazoa</taxon>
        <taxon>Chordata</taxon>
        <taxon>Craniata</taxon>
        <taxon>Vertebrata</taxon>
        <taxon>Euteleostomi</taxon>
        <taxon>Actinopterygii</taxon>
        <taxon>Neopterygii</taxon>
        <taxon>Teleostei</taxon>
        <taxon>Protacanthopterygii</taxon>
        <taxon>Esociformes</taxon>
        <taxon>Umbridae</taxon>
        <taxon>Umbra</taxon>
    </lineage>
</organism>
<feature type="transmembrane region" description="Helical" evidence="2">
    <location>
        <begin position="102"/>
        <end position="123"/>
    </location>
</feature>
<dbReference type="EMBL" id="JAGEUA010000001">
    <property type="protein sequence ID" value="KAL1020716.1"/>
    <property type="molecule type" value="Genomic_DNA"/>
</dbReference>
<keyword evidence="2" id="KW-0812">Transmembrane</keyword>
<keyword evidence="2" id="KW-0472">Membrane</keyword>
<comment type="caution">
    <text evidence="4">The sequence shown here is derived from an EMBL/GenBank/DDBJ whole genome shotgun (WGS) entry which is preliminary data.</text>
</comment>
<gene>
    <name evidence="4" type="ORF">UPYG_G00003720</name>
</gene>
<dbReference type="InterPro" id="IPR029526">
    <property type="entry name" value="PGBD"/>
</dbReference>
<keyword evidence="5" id="KW-1185">Reference proteome</keyword>
<accession>A0ABD0Y4B6</accession>
<evidence type="ECO:0000256" key="2">
    <source>
        <dbReference type="SAM" id="Phobius"/>
    </source>
</evidence>
<dbReference type="PANTHER" id="PTHR46599:SF6">
    <property type="entry name" value="DUAL SPECIFICITY PHOSPHATASE 26"/>
    <property type="match status" value="1"/>
</dbReference>
<keyword evidence="2" id="KW-1133">Transmembrane helix</keyword>
<reference evidence="4 5" key="1">
    <citation type="submission" date="2024-06" db="EMBL/GenBank/DDBJ databases">
        <authorList>
            <person name="Pan Q."/>
            <person name="Wen M."/>
            <person name="Jouanno E."/>
            <person name="Zahm M."/>
            <person name="Klopp C."/>
            <person name="Cabau C."/>
            <person name="Louis A."/>
            <person name="Berthelot C."/>
            <person name="Parey E."/>
            <person name="Roest Crollius H."/>
            <person name="Montfort J."/>
            <person name="Robinson-Rechavi M."/>
            <person name="Bouchez O."/>
            <person name="Lampietro C."/>
            <person name="Lopez Roques C."/>
            <person name="Donnadieu C."/>
            <person name="Postlethwait J."/>
            <person name="Bobe J."/>
            <person name="Verreycken H."/>
            <person name="Guiguen Y."/>
        </authorList>
    </citation>
    <scope>NUCLEOTIDE SEQUENCE [LARGE SCALE GENOMIC DNA]</scope>
    <source>
        <strain evidence="4">Up_M1</strain>
        <tissue evidence="4">Testis</tissue>
    </source>
</reference>
<dbReference type="Gene3D" id="1.20.1250.10">
    <property type="match status" value="1"/>
</dbReference>
<evidence type="ECO:0000313" key="5">
    <source>
        <dbReference type="Proteomes" id="UP001557470"/>
    </source>
</evidence>
<evidence type="ECO:0000259" key="3">
    <source>
        <dbReference type="Pfam" id="PF13843"/>
    </source>
</evidence>
<sequence>MVGTIRKNKSELPPQRLTTKSRPVKSSKFVYTADTSLVSYVPKKGKNVVLMSTLHRDGRISGMEHQKPEMIMNYNATKGGVDNMDKLVTAYSCKRRTLRWPLVIFFDILDVSAYNAFVIWMALNPEWNRMKLQRRRLFFEELGKTLVRPQIQRRQIVPRTPASAAIVRRIQEENAGALFTRPTEPPSAEPEVVASSNKKKRCDELSHVRIVERVVKGKRVLVEPNDKCDPTNLKADSKPCFDKMVSALDNYKDIFGTISQFKNNCTKVGERVNKVVKGLLFQMVGTSSEEKRSIVNNWEELGICHDSIEKLFSFSVIMARVFAPGDPAKHSI</sequence>
<proteinExistence type="predicted"/>
<dbReference type="Proteomes" id="UP001557470">
    <property type="component" value="Unassembled WGS sequence"/>
</dbReference>